<protein>
    <recommendedName>
        <fullName evidence="2">Biotin transporter</fullName>
    </recommendedName>
</protein>
<comment type="similarity">
    <text evidence="1 2">Belongs to the BioY family.</text>
</comment>
<dbReference type="GO" id="GO:0005886">
    <property type="term" value="C:plasma membrane"/>
    <property type="evidence" value="ECO:0007669"/>
    <property type="project" value="UniProtKB-SubCell"/>
</dbReference>
<dbReference type="Proteomes" id="UP001141458">
    <property type="component" value="Unassembled WGS sequence"/>
</dbReference>
<comment type="subcellular location">
    <subcellularLocation>
        <location evidence="2">Cell membrane</location>
        <topology evidence="2">Multi-pass membrane protein</topology>
    </subcellularLocation>
</comment>
<feature type="transmembrane region" description="Helical" evidence="3">
    <location>
        <begin position="141"/>
        <end position="164"/>
    </location>
</feature>
<name>A0A9X3HBR3_9FIRM</name>
<evidence type="ECO:0000256" key="2">
    <source>
        <dbReference type="PIRNR" id="PIRNR016661"/>
    </source>
</evidence>
<dbReference type="PANTHER" id="PTHR34295">
    <property type="entry name" value="BIOTIN TRANSPORTER BIOY"/>
    <property type="match status" value="1"/>
</dbReference>
<feature type="transmembrane region" description="Helical" evidence="3">
    <location>
        <begin position="105"/>
        <end position="129"/>
    </location>
</feature>
<feature type="transmembrane region" description="Helical" evidence="3">
    <location>
        <begin position="7"/>
        <end position="24"/>
    </location>
</feature>
<keyword evidence="2" id="KW-1003">Cell membrane</keyword>
<proteinExistence type="inferred from homology"/>
<dbReference type="EMBL" id="JANDZV010000002">
    <property type="protein sequence ID" value="MCZ7407517.1"/>
    <property type="molecule type" value="Genomic_DNA"/>
</dbReference>
<feature type="transmembrane region" description="Helical" evidence="3">
    <location>
        <begin position="30"/>
        <end position="47"/>
    </location>
</feature>
<feature type="transmembrane region" description="Helical" evidence="3">
    <location>
        <begin position="76"/>
        <end position="98"/>
    </location>
</feature>
<feature type="transmembrane region" description="Helical" evidence="3">
    <location>
        <begin position="52"/>
        <end position="70"/>
    </location>
</feature>
<dbReference type="Gene3D" id="1.10.1760.20">
    <property type="match status" value="1"/>
</dbReference>
<dbReference type="AlphaFoldDB" id="A0A9X3HBR3"/>
<evidence type="ECO:0000313" key="5">
    <source>
        <dbReference type="Proteomes" id="UP001141458"/>
    </source>
</evidence>
<organism evidence="4 5">
    <name type="scientific">Parvimonas micra</name>
    <dbReference type="NCBI Taxonomy" id="33033"/>
    <lineage>
        <taxon>Bacteria</taxon>
        <taxon>Bacillati</taxon>
        <taxon>Bacillota</taxon>
        <taxon>Tissierellia</taxon>
        <taxon>Tissierellales</taxon>
        <taxon>Peptoniphilaceae</taxon>
        <taxon>Parvimonas</taxon>
    </lineage>
</organism>
<gene>
    <name evidence="4" type="ORF">NND69_03950</name>
</gene>
<sequence>MKISTKDLTLVALFSALIAVGAFIKIPFLLVPITLQTLFVVLSALVLERRLAVLSVIVYIMIGLVGFPIFANGGGINYIFNLTFGYLIGFIVATCFIASFKEKNIYVSTTIGMLIIYALGMMYFLFIQYVLNGKVYLFSYLFYNLFLVFLPGDILSCVVAIIGYRKILRLKKTF</sequence>
<comment type="caution">
    <text evidence="4">The sequence shown here is derived from an EMBL/GenBank/DDBJ whole genome shotgun (WGS) entry which is preliminary data.</text>
</comment>
<dbReference type="GO" id="GO:0015225">
    <property type="term" value="F:biotin transmembrane transporter activity"/>
    <property type="evidence" value="ECO:0007669"/>
    <property type="project" value="UniProtKB-UniRule"/>
</dbReference>
<reference evidence="4" key="1">
    <citation type="submission" date="2022-07" db="EMBL/GenBank/DDBJ databases">
        <title>Parvimonas micra travels from the subgingival sulcus of the human oral cavity to the colorectal adenocarcinoma.</title>
        <authorList>
            <person name="Conde-Perez K."/>
            <person name="Buetas E."/>
            <person name="Aja-Macaya P."/>
            <person name="Martin-De Arribas E."/>
            <person name="Iglesias-Corras I."/>
            <person name="Trigo-Tasende N."/>
            <person name="Nasser-Ali M."/>
            <person name="Estevez L.S."/>
            <person name="Rumbo-Feal S."/>
            <person name="Otero-Alen B."/>
            <person name="Noguera J.F."/>
            <person name="Concha A."/>
            <person name="Pardinas-Lopez S."/>
            <person name="Carda-Dieguez M."/>
            <person name="Gomez-Randulfe I."/>
            <person name="Martinez-Lago N."/>
            <person name="Ladra S."/>
            <person name="Aparicio L.A."/>
            <person name="Bou G."/>
            <person name="Mira A."/>
            <person name="Vallejo J.A."/>
            <person name="Poza M."/>
        </authorList>
    </citation>
    <scope>NUCLEOTIDE SEQUENCE</scope>
    <source>
        <strain evidence="4">PM79KC-AC-4</strain>
    </source>
</reference>
<dbReference type="PANTHER" id="PTHR34295:SF1">
    <property type="entry name" value="BIOTIN TRANSPORTER BIOY"/>
    <property type="match status" value="1"/>
</dbReference>
<accession>A0A9X3HBR3</accession>
<keyword evidence="2 3" id="KW-0472">Membrane</keyword>
<evidence type="ECO:0000256" key="1">
    <source>
        <dbReference type="ARBA" id="ARBA00010692"/>
    </source>
</evidence>
<dbReference type="PIRSF" id="PIRSF016661">
    <property type="entry name" value="BioY"/>
    <property type="match status" value="1"/>
</dbReference>
<evidence type="ECO:0000256" key="3">
    <source>
        <dbReference type="SAM" id="Phobius"/>
    </source>
</evidence>
<keyword evidence="2" id="KW-0813">Transport</keyword>
<evidence type="ECO:0000313" key="4">
    <source>
        <dbReference type="EMBL" id="MCZ7407517.1"/>
    </source>
</evidence>
<dbReference type="Pfam" id="PF02632">
    <property type="entry name" value="BioY"/>
    <property type="match status" value="1"/>
</dbReference>
<keyword evidence="3" id="KW-1133">Transmembrane helix</keyword>
<keyword evidence="3" id="KW-0812">Transmembrane</keyword>
<dbReference type="RefSeq" id="WP_269720753.1">
    <property type="nucleotide sequence ID" value="NZ_CP101408.1"/>
</dbReference>
<dbReference type="InterPro" id="IPR003784">
    <property type="entry name" value="BioY"/>
</dbReference>